<dbReference type="GO" id="GO:0016979">
    <property type="term" value="F:lipoate-protein ligase activity"/>
    <property type="evidence" value="ECO:0007669"/>
    <property type="project" value="UniProtKB-EC"/>
</dbReference>
<dbReference type="PANTHER" id="PTHR12561">
    <property type="entry name" value="LIPOATE-PROTEIN LIGASE"/>
    <property type="match status" value="1"/>
</dbReference>
<dbReference type="EMBL" id="JADIMA010000037">
    <property type="protein sequence ID" value="MBO8472780.1"/>
    <property type="molecule type" value="Genomic_DNA"/>
</dbReference>
<evidence type="ECO:0000256" key="4">
    <source>
        <dbReference type="ARBA" id="ARBA00022598"/>
    </source>
</evidence>
<dbReference type="InterPro" id="IPR004143">
    <property type="entry name" value="BPL_LPL_catalytic"/>
</dbReference>
<dbReference type="PROSITE" id="PS51733">
    <property type="entry name" value="BPL_LPL_CATALYTIC"/>
    <property type="match status" value="1"/>
</dbReference>
<keyword evidence="4 9" id="KW-0436">Ligase</keyword>
<dbReference type="InterPro" id="IPR045864">
    <property type="entry name" value="aa-tRNA-synth_II/BPL/LPL"/>
</dbReference>
<evidence type="ECO:0000313" key="10">
    <source>
        <dbReference type="Proteomes" id="UP000823604"/>
    </source>
</evidence>
<organism evidence="9 10">
    <name type="scientific">Candidatus Merdivivens pullicola</name>
    <dbReference type="NCBI Taxonomy" id="2840872"/>
    <lineage>
        <taxon>Bacteria</taxon>
        <taxon>Pseudomonadati</taxon>
        <taxon>Bacteroidota</taxon>
        <taxon>Bacteroidia</taxon>
        <taxon>Bacteroidales</taxon>
        <taxon>Muribaculaceae</taxon>
        <taxon>Muribaculaceae incertae sedis</taxon>
        <taxon>Candidatus Merdivivens</taxon>
    </lineage>
</organism>
<dbReference type="Proteomes" id="UP000823604">
    <property type="component" value="Unassembled WGS sequence"/>
</dbReference>
<dbReference type="PANTHER" id="PTHR12561:SF3">
    <property type="entry name" value="LIPOYLTRANSFERASE 1, MITOCHONDRIAL"/>
    <property type="match status" value="1"/>
</dbReference>
<evidence type="ECO:0000313" key="9">
    <source>
        <dbReference type="EMBL" id="MBO8472780.1"/>
    </source>
</evidence>
<comment type="pathway">
    <text evidence="1">Protein modification; protein lipoylation via exogenous pathway; protein N(6)-(lipoyl)lysine from lipoate: step 2/2.</text>
</comment>
<dbReference type="SUPFAM" id="SSF55681">
    <property type="entry name" value="Class II aaRS and biotin synthetases"/>
    <property type="match status" value="1"/>
</dbReference>
<dbReference type="Pfam" id="PF21948">
    <property type="entry name" value="LplA-B_cat"/>
    <property type="match status" value="1"/>
</dbReference>
<dbReference type="GO" id="GO:0005524">
    <property type="term" value="F:ATP binding"/>
    <property type="evidence" value="ECO:0007669"/>
    <property type="project" value="UniProtKB-KW"/>
</dbReference>
<name>A0A9D9IIH3_9BACT</name>
<dbReference type="InterPro" id="IPR019491">
    <property type="entry name" value="Lipoate_protein_ligase_C"/>
</dbReference>
<dbReference type="GO" id="GO:0005737">
    <property type="term" value="C:cytoplasm"/>
    <property type="evidence" value="ECO:0007669"/>
    <property type="project" value="TreeGrafter"/>
</dbReference>
<dbReference type="EC" id="6.3.1.20" evidence="3"/>
<comment type="catalytic activity">
    <reaction evidence="7">
        <text>L-lysyl-[lipoyl-carrier protein] + (R)-lipoate + ATP = N(6)-[(R)-lipoyl]-L-lysyl-[lipoyl-carrier protein] + AMP + diphosphate + H(+)</text>
        <dbReference type="Rhea" id="RHEA:49288"/>
        <dbReference type="Rhea" id="RHEA-COMP:10500"/>
        <dbReference type="Rhea" id="RHEA-COMP:10502"/>
        <dbReference type="ChEBI" id="CHEBI:15378"/>
        <dbReference type="ChEBI" id="CHEBI:29969"/>
        <dbReference type="ChEBI" id="CHEBI:30616"/>
        <dbReference type="ChEBI" id="CHEBI:33019"/>
        <dbReference type="ChEBI" id="CHEBI:83088"/>
        <dbReference type="ChEBI" id="CHEBI:83099"/>
        <dbReference type="ChEBI" id="CHEBI:456215"/>
        <dbReference type="EC" id="6.3.1.20"/>
    </reaction>
</comment>
<comment type="caution">
    <text evidence="9">The sequence shown here is derived from an EMBL/GenBank/DDBJ whole genome shotgun (WGS) entry which is preliminary data.</text>
</comment>
<comment type="pathway">
    <text evidence="2">Protein modification; protein lipoylation via exogenous pathway; protein N(6)-(lipoyl)lysine from lipoate: step 1/2.</text>
</comment>
<feature type="domain" description="BPL/LPL catalytic" evidence="8">
    <location>
        <begin position="29"/>
        <end position="210"/>
    </location>
</feature>
<dbReference type="SUPFAM" id="SSF82649">
    <property type="entry name" value="SufE/NifU"/>
    <property type="match status" value="1"/>
</dbReference>
<evidence type="ECO:0000256" key="7">
    <source>
        <dbReference type="ARBA" id="ARBA00048037"/>
    </source>
</evidence>
<gene>
    <name evidence="9" type="ORF">IAB81_04045</name>
</gene>
<evidence type="ECO:0000256" key="1">
    <source>
        <dbReference type="ARBA" id="ARBA00005085"/>
    </source>
</evidence>
<dbReference type="GO" id="GO:0017118">
    <property type="term" value="F:lipoyltransferase activity"/>
    <property type="evidence" value="ECO:0007669"/>
    <property type="project" value="TreeGrafter"/>
</dbReference>
<protein>
    <recommendedName>
        <fullName evidence="3">lipoate--protein ligase</fullName>
        <ecNumber evidence="3">6.3.1.20</ecNumber>
    </recommendedName>
</protein>
<keyword evidence="6" id="KW-0067">ATP-binding</keyword>
<evidence type="ECO:0000256" key="2">
    <source>
        <dbReference type="ARBA" id="ARBA00005124"/>
    </source>
</evidence>
<reference evidence="9" key="1">
    <citation type="submission" date="2020-10" db="EMBL/GenBank/DDBJ databases">
        <authorList>
            <person name="Gilroy R."/>
        </authorList>
    </citation>
    <scope>NUCLEOTIDE SEQUENCE</scope>
    <source>
        <strain evidence="9">B1-8020</strain>
    </source>
</reference>
<dbReference type="GO" id="GO:0009249">
    <property type="term" value="P:protein lipoylation"/>
    <property type="evidence" value="ECO:0007669"/>
    <property type="project" value="InterPro"/>
</dbReference>
<dbReference type="Gene3D" id="3.30.930.10">
    <property type="entry name" value="Bira Bifunctional Protein, Domain 2"/>
    <property type="match status" value="1"/>
</dbReference>
<dbReference type="InterPro" id="IPR004562">
    <property type="entry name" value="LipoylTrfase_LipoateP_Ligase"/>
</dbReference>
<sequence length="338" mass="37630">MNSDTVLCITDGGHDPYWNLAAEEYLLKEFSNPVFRLWRNSPSIIIGQNQNALAEINIDWVSSSQIPVVRRLTGGGAVFHDLGNVNFTFISRRLHGEDTYSMFKRFTRPVIDTLQGIGIDARLEGRNDLTIEGRKFSGNAIAIHKDRVLCHGCILFDASIGHLSEALKSRPEKFIGKAVSSNRSRVTNISEHLHSPLEISEFISLLKDHALSDRQAISDAGITEYAFTQADIEAIDRLADGKYRLDSWNYGKSPKYSISRVRKFPSGLVEIYADIDGGKISSIRIMGDYFFEAPTEELEAALSGCPYEKNAVTGILRRTGIARYISGTSPEEIAGMMF</sequence>
<dbReference type="Pfam" id="PF10437">
    <property type="entry name" value="Lip_prot_lig_C"/>
    <property type="match status" value="1"/>
</dbReference>
<keyword evidence="5" id="KW-0547">Nucleotide-binding</keyword>
<dbReference type="AlphaFoldDB" id="A0A9D9IIH3"/>
<evidence type="ECO:0000259" key="8">
    <source>
        <dbReference type="PROSITE" id="PS51733"/>
    </source>
</evidence>
<proteinExistence type="predicted"/>
<dbReference type="NCBIfam" id="TIGR00545">
    <property type="entry name" value="lipoyltrans"/>
    <property type="match status" value="1"/>
</dbReference>
<evidence type="ECO:0000256" key="5">
    <source>
        <dbReference type="ARBA" id="ARBA00022741"/>
    </source>
</evidence>
<dbReference type="Gene3D" id="3.30.390.50">
    <property type="entry name" value="CO dehydrogenase flavoprotein, C-terminal domain"/>
    <property type="match status" value="1"/>
</dbReference>
<evidence type="ECO:0000256" key="6">
    <source>
        <dbReference type="ARBA" id="ARBA00022840"/>
    </source>
</evidence>
<dbReference type="CDD" id="cd16443">
    <property type="entry name" value="LplA"/>
    <property type="match status" value="1"/>
</dbReference>
<evidence type="ECO:0000256" key="3">
    <source>
        <dbReference type="ARBA" id="ARBA00012367"/>
    </source>
</evidence>
<accession>A0A9D9IIH3</accession>
<reference evidence="9" key="2">
    <citation type="journal article" date="2021" name="PeerJ">
        <title>Extensive microbial diversity within the chicken gut microbiome revealed by metagenomics and culture.</title>
        <authorList>
            <person name="Gilroy R."/>
            <person name="Ravi A."/>
            <person name="Getino M."/>
            <person name="Pursley I."/>
            <person name="Horton D.L."/>
            <person name="Alikhan N.F."/>
            <person name="Baker D."/>
            <person name="Gharbi K."/>
            <person name="Hall N."/>
            <person name="Watson M."/>
            <person name="Adriaenssens E.M."/>
            <person name="Foster-Nyarko E."/>
            <person name="Jarju S."/>
            <person name="Secka A."/>
            <person name="Antonio M."/>
            <person name="Oren A."/>
            <person name="Chaudhuri R.R."/>
            <person name="La Ragione R."/>
            <person name="Hildebrand F."/>
            <person name="Pallen M.J."/>
        </authorList>
    </citation>
    <scope>NUCLEOTIDE SEQUENCE</scope>
    <source>
        <strain evidence="9">B1-8020</strain>
    </source>
</reference>